<gene>
    <name evidence="1" type="ORF">S12H4_52124</name>
</gene>
<proteinExistence type="predicted"/>
<comment type="caution">
    <text evidence="1">The sequence shown here is derived from an EMBL/GenBank/DDBJ whole genome shotgun (WGS) entry which is preliminary data.</text>
</comment>
<accession>X1TJB7</accession>
<organism evidence="1">
    <name type="scientific">marine sediment metagenome</name>
    <dbReference type="NCBI Taxonomy" id="412755"/>
    <lineage>
        <taxon>unclassified sequences</taxon>
        <taxon>metagenomes</taxon>
        <taxon>ecological metagenomes</taxon>
    </lineage>
</organism>
<dbReference type="AlphaFoldDB" id="X1TJB7"/>
<sequence>DGHKPGEFVVDLQKTMTTICNNLIAAGVLLPAETERYKNQLRTYDPVQLIKVLITSHELREYSEGG</sequence>
<feature type="non-terminal residue" evidence="1">
    <location>
        <position position="1"/>
    </location>
</feature>
<dbReference type="EMBL" id="BARW01033027">
    <property type="protein sequence ID" value="GAJ05374.1"/>
    <property type="molecule type" value="Genomic_DNA"/>
</dbReference>
<reference evidence="1" key="1">
    <citation type="journal article" date="2014" name="Front. Microbiol.">
        <title>High frequency of phylogenetically diverse reductive dehalogenase-homologous genes in deep subseafloor sedimentary metagenomes.</title>
        <authorList>
            <person name="Kawai M."/>
            <person name="Futagami T."/>
            <person name="Toyoda A."/>
            <person name="Takaki Y."/>
            <person name="Nishi S."/>
            <person name="Hori S."/>
            <person name="Arai W."/>
            <person name="Tsubouchi T."/>
            <person name="Morono Y."/>
            <person name="Uchiyama I."/>
            <person name="Ito T."/>
            <person name="Fujiyama A."/>
            <person name="Inagaki F."/>
            <person name="Takami H."/>
        </authorList>
    </citation>
    <scope>NUCLEOTIDE SEQUENCE</scope>
    <source>
        <strain evidence="1">Expedition CK06-06</strain>
    </source>
</reference>
<protein>
    <submittedName>
        <fullName evidence="1">Uncharacterized protein</fullName>
    </submittedName>
</protein>
<name>X1TJB7_9ZZZZ</name>
<evidence type="ECO:0000313" key="1">
    <source>
        <dbReference type="EMBL" id="GAJ05374.1"/>
    </source>
</evidence>